<feature type="domain" description="Halobacterial output" evidence="1">
    <location>
        <begin position="2"/>
        <end position="63"/>
    </location>
</feature>
<proteinExistence type="predicted"/>
<evidence type="ECO:0000259" key="1">
    <source>
        <dbReference type="Pfam" id="PF18545"/>
    </source>
</evidence>
<protein>
    <recommendedName>
        <fullName evidence="1">Halobacterial output domain-containing protein</fullName>
    </recommendedName>
</protein>
<sequence>MIEALADVESVEPTELDMTLYEAVDLDALERLCEGPGEGLVLEFTVEDYRVRVRGSSSVIVEPR</sequence>
<evidence type="ECO:0000313" key="2">
    <source>
        <dbReference type="EMBL" id="GAA0672854.1"/>
    </source>
</evidence>
<evidence type="ECO:0000313" key="3">
    <source>
        <dbReference type="Proteomes" id="UP001500420"/>
    </source>
</evidence>
<dbReference type="Pfam" id="PF18545">
    <property type="entry name" value="HalOD1"/>
    <property type="match status" value="1"/>
</dbReference>
<keyword evidence="3" id="KW-1185">Reference proteome</keyword>
<organism evidence="2 3">
    <name type="scientific">Natronoarchaeum mannanilyticum</name>
    <dbReference type="NCBI Taxonomy" id="926360"/>
    <lineage>
        <taxon>Archaea</taxon>
        <taxon>Methanobacteriati</taxon>
        <taxon>Methanobacteriota</taxon>
        <taxon>Stenosarchaea group</taxon>
        <taxon>Halobacteria</taxon>
        <taxon>Halobacteriales</taxon>
        <taxon>Natronoarchaeaceae</taxon>
    </lineage>
</organism>
<dbReference type="EMBL" id="BAAADV010000003">
    <property type="protein sequence ID" value="GAA0672854.1"/>
    <property type="molecule type" value="Genomic_DNA"/>
</dbReference>
<reference evidence="2 3" key="1">
    <citation type="journal article" date="2019" name="Int. J. Syst. Evol. Microbiol.">
        <title>The Global Catalogue of Microorganisms (GCM) 10K type strain sequencing project: providing services to taxonomists for standard genome sequencing and annotation.</title>
        <authorList>
            <consortium name="The Broad Institute Genomics Platform"/>
            <consortium name="The Broad Institute Genome Sequencing Center for Infectious Disease"/>
            <person name="Wu L."/>
            <person name="Ma J."/>
        </authorList>
    </citation>
    <scope>NUCLEOTIDE SEQUENCE [LARGE SCALE GENOMIC DNA]</scope>
    <source>
        <strain evidence="2 3">JCM 16328</strain>
    </source>
</reference>
<gene>
    <name evidence="2" type="ORF">GCM10009020_19620</name>
</gene>
<dbReference type="InterPro" id="IPR040624">
    <property type="entry name" value="HalOD1"/>
</dbReference>
<dbReference type="AlphaFoldDB" id="A0AAV3T988"/>
<comment type="caution">
    <text evidence="2">The sequence shown here is derived from an EMBL/GenBank/DDBJ whole genome shotgun (WGS) entry which is preliminary data.</text>
</comment>
<accession>A0AAV3T988</accession>
<dbReference type="Proteomes" id="UP001500420">
    <property type="component" value="Unassembled WGS sequence"/>
</dbReference>
<name>A0AAV3T988_9EURY</name>